<dbReference type="EMBL" id="VDEQ01000133">
    <property type="protein sequence ID" value="MQS36447.1"/>
    <property type="molecule type" value="Genomic_DNA"/>
</dbReference>
<dbReference type="Gene3D" id="3.30.565.10">
    <property type="entry name" value="Histidine kinase-like ATPase, C-terminal domain"/>
    <property type="match status" value="1"/>
</dbReference>
<dbReference type="InterPro" id="IPR050267">
    <property type="entry name" value="Anti-sigma-factor_SerPK"/>
</dbReference>
<evidence type="ECO:0000313" key="4">
    <source>
        <dbReference type="Proteomes" id="UP000460558"/>
    </source>
</evidence>
<dbReference type="GO" id="GO:0005524">
    <property type="term" value="F:ATP binding"/>
    <property type="evidence" value="ECO:0007669"/>
    <property type="project" value="UniProtKB-KW"/>
</dbReference>
<dbReference type="InterPro" id="IPR003594">
    <property type="entry name" value="HATPase_dom"/>
</dbReference>
<organism evidence="3 4">
    <name type="scientific">Streptomyces katsurahamanus</name>
    <dbReference type="NCBI Taxonomy" id="2577098"/>
    <lineage>
        <taxon>Bacteria</taxon>
        <taxon>Bacillati</taxon>
        <taxon>Actinomycetota</taxon>
        <taxon>Actinomycetes</taxon>
        <taxon>Kitasatosporales</taxon>
        <taxon>Streptomycetaceae</taxon>
        <taxon>Streptomyces</taxon>
    </lineage>
</organism>
<dbReference type="RefSeq" id="WP_153483164.1">
    <property type="nucleotide sequence ID" value="NZ_VDEQ01000133.1"/>
</dbReference>
<evidence type="ECO:0000259" key="2">
    <source>
        <dbReference type="Pfam" id="PF13581"/>
    </source>
</evidence>
<keyword evidence="1" id="KW-0723">Serine/threonine-protein kinase</keyword>
<keyword evidence="1" id="KW-0808">Transferase</keyword>
<gene>
    <name evidence="3" type="ORF">FFZ77_12770</name>
</gene>
<dbReference type="CDD" id="cd16936">
    <property type="entry name" value="HATPase_RsbW-like"/>
    <property type="match status" value="1"/>
</dbReference>
<feature type="domain" description="Histidine kinase/HSP90-like ATPase" evidence="2">
    <location>
        <begin position="27"/>
        <end position="119"/>
    </location>
</feature>
<keyword evidence="4" id="KW-1185">Reference proteome</keyword>
<reference evidence="3 4" key="1">
    <citation type="submission" date="2019-06" db="EMBL/GenBank/DDBJ databases">
        <title>Comparative genomics and metabolomics analyses of clavulanic acid producing Streptomyces species provides insight into specialized metabolism and evolution of beta-lactam biosynthetic gene clusters.</title>
        <authorList>
            <person name="Moore M.A."/>
            <person name="Cruz-Morales P."/>
            <person name="Barona Gomez F."/>
            <person name="Kapil T."/>
        </authorList>
    </citation>
    <scope>NUCLEOTIDE SEQUENCE [LARGE SCALE GENOMIC DNA]</scope>
    <source>
        <strain evidence="3 4">T-272</strain>
    </source>
</reference>
<keyword evidence="3" id="KW-0547">Nucleotide-binding</keyword>
<protein>
    <submittedName>
        <fullName evidence="3">ATP-binding protein</fullName>
    </submittedName>
</protein>
<dbReference type="PANTHER" id="PTHR35526:SF3">
    <property type="entry name" value="ANTI-SIGMA-F FACTOR RSBW"/>
    <property type="match status" value="1"/>
</dbReference>
<accession>A0ABW9NT01</accession>
<keyword evidence="3" id="KW-0067">ATP-binding</keyword>
<evidence type="ECO:0000313" key="3">
    <source>
        <dbReference type="EMBL" id="MQS36447.1"/>
    </source>
</evidence>
<dbReference type="SUPFAM" id="SSF55874">
    <property type="entry name" value="ATPase domain of HSP90 chaperone/DNA topoisomerase II/histidine kinase"/>
    <property type="match status" value="1"/>
</dbReference>
<dbReference type="Pfam" id="PF13581">
    <property type="entry name" value="HATPase_c_2"/>
    <property type="match status" value="1"/>
</dbReference>
<sequence length="127" mass="14111">MDLPSGLTAAKRARDWLAVPLRDEIPGIADDALLCLSEVVTNAHRHTSTPEIRVLARITPAHVLVHVRDDRPDRLPRTREQEHDAERGRGLVLLDAYADAWGVSLLGARRRPTGKAVWFEIAVREGA</sequence>
<comment type="caution">
    <text evidence="3">The sequence shown here is derived from an EMBL/GenBank/DDBJ whole genome shotgun (WGS) entry which is preliminary data.</text>
</comment>
<proteinExistence type="predicted"/>
<keyword evidence="1" id="KW-0418">Kinase</keyword>
<dbReference type="Proteomes" id="UP000460558">
    <property type="component" value="Unassembled WGS sequence"/>
</dbReference>
<dbReference type="PANTHER" id="PTHR35526">
    <property type="entry name" value="ANTI-SIGMA-F FACTOR RSBW-RELATED"/>
    <property type="match status" value="1"/>
</dbReference>
<evidence type="ECO:0000256" key="1">
    <source>
        <dbReference type="ARBA" id="ARBA00022527"/>
    </source>
</evidence>
<name>A0ABW9NT01_9ACTN</name>
<dbReference type="InterPro" id="IPR036890">
    <property type="entry name" value="HATPase_C_sf"/>
</dbReference>